<sequence>MINNKSVKEELYSENQLHIHTIDSLITHDRVFVGNQTDDFAVAKVLQNSQRILLLGVGYGGALRPLLIGNSSVEITAVDLNPRSIKISTLIFDEYFPALSRKINFIHKDALEYLKEFRDTPFDAICIDLYRKSDYPKFVLTCEFWELIINNLTPKGAVLFNSWGLPQQLRPLEGGTIQQRVAQLICKHFKNVRVLPHRRNITFLAYQHHKLEEPKQKFGYPLRNIDKIIFQILPHRLKYALEIKLEKLDDKHFRIPNNTTEEIDREMYSRWSHLINVCNFSLHECGLSSINEISELAYDPLKARILTEYLLVKESDESSLIPVLIGAYAFEKPKGLEWYLQWMTEDAEKLMKLNAEWFINTALWQLLAMTANPYAHFEHWADDIQQLVTKLNLTNPM</sequence>
<comment type="caution">
    <text evidence="2">The sequence shown here is derived from an EMBL/GenBank/DDBJ whole genome shotgun (WGS) entry which is preliminary data.</text>
</comment>
<dbReference type="InterPro" id="IPR029063">
    <property type="entry name" value="SAM-dependent_MTases_sf"/>
</dbReference>
<dbReference type="EMBL" id="JXBC01000001">
    <property type="protein sequence ID" value="KIU12990.1"/>
    <property type="molecule type" value="Genomic_DNA"/>
</dbReference>
<evidence type="ECO:0008006" key="4">
    <source>
        <dbReference type="Google" id="ProtNLM"/>
    </source>
</evidence>
<dbReference type="Gene3D" id="3.40.50.150">
    <property type="entry name" value="Vaccinia Virus protein VP39"/>
    <property type="match status" value="1"/>
</dbReference>
<evidence type="ECO:0000313" key="3">
    <source>
        <dbReference type="Proteomes" id="UP000032247"/>
    </source>
</evidence>
<reference evidence="2 3" key="1">
    <citation type="submission" date="2014-12" db="EMBL/GenBank/DDBJ databases">
        <title>Comparative genome analysis of Bacillus coagulans HM-08, Clostridium butyricum HM-68, Bacillus subtilis HM-66 and Bacillus licheniformis BL-09.</title>
        <authorList>
            <person name="Zhang H."/>
        </authorList>
    </citation>
    <scope>NUCLEOTIDE SEQUENCE [LARGE SCALE GENOMIC DNA]</scope>
    <source>
        <strain evidence="2 3">HM-66</strain>
    </source>
</reference>
<dbReference type="PANTHER" id="PTHR43317:SF1">
    <property type="entry name" value="THERMOSPERMINE SYNTHASE ACAULIS5"/>
    <property type="match status" value="1"/>
</dbReference>
<name>A0A0D1KWA4_BACIU</name>
<organism evidence="2 3">
    <name type="scientific">Bacillus subtilis</name>
    <dbReference type="NCBI Taxonomy" id="1423"/>
    <lineage>
        <taxon>Bacteria</taxon>
        <taxon>Bacillati</taxon>
        <taxon>Bacillota</taxon>
        <taxon>Bacilli</taxon>
        <taxon>Bacillales</taxon>
        <taxon>Bacillaceae</taxon>
        <taxon>Bacillus</taxon>
    </lineage>
</organism>
<dbReference type="SUPFAM" id="SSF53335">
    <property type="entry name" value="S-adenosyl-L-methionine-dependent methyltransferases"/>
    <property type="match status" value="1"/>
</dbReference>
<accession>A0A0D1KWA4</accession>
<dbReference type="Proteomes" id="UP000032247">
    <property type="component" value="Unassembled WGS sequence"/>
</dbReference>
<keyword evidence="1" id="KW-0620">Polyamine biosynthesis</keyword>
<gene>
    <name evidence="2" type="ORF">SC09_Contig17orf00120</name>
</gene>
<protein>
    <recommendedName>
        <fullName evidence="4">PABS domain-containing protein</fullName>
    </recommendedName>
</protein>
<dbReference type="PATRIC" id="fig|1423.173.peg.111"/>
<dbReference type="PANTHER" id="PTHR43317">
    <property type="entry name" value="THERMOSPERMINE SYNTHASE ACAULIS5"/>
    <property type="match status" value="1"/>
</dbReference>
<dbReference type="AlphaFoldDB" id="A0A0D1KWA4"/>
<dbReference type="CDD" id="cd02440">
    <property type="entry name" value="AdoMet_MTases"/>
    <property type="match status" value="1"/>
</dbReference>
<evidence type="ECO:0000256" key="1">
    <source>
        <dbReference type="ARBA" id="ARBA00023115"/>
    </source>
</evidence>
<proteinExistence type="predicted"/>
<dbReference type="GO" id="GO:0006596">
    <property type="term" value="P:polyamine biosynthetic process"/>
    <property type="evidence" value="ECO:0007669"/>
    <property type="project" value="UniProtKB-KW"/>
</dbReference>
<evidence type="ECO:0000313" key="2">
    <source>
        <dbReference type="EMBL" id="KIU12990.1"/>
    </source>
</evidence>